<evidence type="ECO:0000313" key="3">
    <source>
        <dbReference type="Proteomes" id="UP001385951"/>
    </source>
</evidence>
<protein>
    <submittedName>
        <fullName evidence="2">Uncharacterized protein</fullName>
    </submittedName>
</protein>
<evidence type="ECO:0000256" key="1">
    <source>
        <dbReference type="SAM" id="MobiDB-lite"/>
    </source>
</evidence>
<gene>
    <name evidence="2" type="ORF">QCA50_003476</name>
</gene>
<feature type="compositionally biased region" description="Low complexity" evidence="1">
    <location>
        <begin position="746"/>
        <end position="756"/>
    </location>
</feature>
<feature type="region of interest" description="Disordered" evidence="1">
    <location>
        <begin position="271"/>
        <end position="313"/>
    </location>
</feature>
<feature type="region of interest" description="Disordered" evidence="1">
    <location>
        <begin position="484"/>
        <end position="916"/>
    </location>
</feature>
<keyword evidence="3" id="KW-1185">Reference proteome</keyword>
<dbReference type="EMBL" id="JASBNA010000003">
    <property type="protein sequence ID" value="KAK7693903.1"/>
    <property type="molecule type" value="Genomic_DNA"/>
</dbReference>
<dbReference type="AlphaFoldDB" id="A0AAW0GU09"/>
<feature type="region of interest" description="Disordered" evidence="1">
    <location>
        <begin position="1"/>
        <end position="253"/>
    </location>
</feature>
<feature type="region of interest" description="Disordered" evidence="1">
    <location>
        <begin position="349"/>
        <end position="400"/>
    </location>
</feature>
<name>A0AAW0GU09_9APHY</name>
<feature type="compositionally biased region" description="Polar residues" evidence="1">
    <location>
        <begin position="709"/>
        <end position="721"/>
    </location>
</feature>
<sequence>MLDIYDEDSLPPFLNADNGEARLPSTMTSTGRRAVSDVLPQTQLAPESDDTPILKTNEEEVAETACAEPWQPEGDIVAPEAPAIVVSHEPKTPQTPSPPELEEIDPPASPSPTTANVSEPHVEAQTASPASSGTSGNIEDLVDGTPIYESSISPPHSPSPRFPNAALHVEIDRHSPVQEFPSADDETPSNISISPRDTPSAVSSTGSSPLRATTVDELPITNQVDEVSPVSSIQSVSVPDVTSAGTSPLPTPADSVFSEVSVATEVSSVAADLPSSSPTPPLSAVFQSQVTSPVTPQTAHSEVSDASYYPETPDVADEDVVDEGLTLDTSDAIIVVDPMFISPTVTQGRLIPAPRPENPTPPITPLSGNPIHSPATTASSSGSPVKRFNTTSKNLPPLVSPTPSEDLFSVNRHDGQLSFHAVVHEKVRQPGSSANYSPIEAPTSAAPRTVNVLRTFRKLEPDSPKFSDLADLVLDAALLEQQLSGIPPPTPMEPSPLSQSTGPTTPEKEYVTPVELATPEKPATPEKKEAHRRVLAHPGPPPAFPLPEAPATPVRRESLANYRQSRAEPTQELPEAVDGDGPSEVERDLAKEMGIQFTKSWNPSLTLPSPGSSSLPYLAGTPPDSPSRKNYGTPGRSSLSLGTPVRMRTISHSPAASPVRATPTRLRTISHHNLSRSIPNEDIPPTPPPKSPRKYLNLRRKPTMPGTYPRTSNSSEDSSVYISAPPSPPPPVPPHDRESMYGGGSDASSIMSSTRSMKSKLKESGLSRATSVMDRLWRRGKNKHAEEDNRLSAGKLRSRDPSPSHLSPFTLPAGSHNASAPSTLQQRPTSWVSIETTGSNGEPYDSDIFDAFPSVPDEVPPMLSEQRGQSQSLNALNQRRPASSVHPAAAPNFLATNTSEIGYAPRGHSKQRSSVV</sequence>
<feature type="compositionally biased region" description="Polar residues" evidence="1">
    <location>
        <begin position="816"/>
        <end position="840"/>
    </location>
</feature>
<feature type="compositionally biased region" description="Basic residues" evidence="1">
    <location>
        <begin position="691"/>
        <end position="702"/>
    </location>
</feature>
<dbReference type="Proteomes" id="UP001385951">
    <property type="component" value="Unassembled WGS sequence"/>
</dbReference>
<feature type="compositionally biased region" description="Low complexity" evidence="1">
    <location>
        <begin position="227"/>
        <end position="241"/>
    </location>
</feature>
<feature type="compositionally biased region" description="Polar residues" evidence="1">
    <location>
        <begin position="285"/>
        <end position="301"/>
    </location>
</feature>
<feature type="compositionally biased region" description="Low complexity" evidence="1">
    <location>
        <begin position="373"/>
        <end position="384"/>
    </location>
</feature>
<feature type="compositionally biased region" description="Low complexity" evidence="1">
    <location>
        <begin position="603"/>
        <end position="618"/>
    </location>
</feature>
<feature type="compositionally biased region" description="Polar residues" evidence="1">
    <location>
        <begin position="125"/>
        <end position="137"/>
    </location>
</feature>
<organism evidence="2 3">
    <name type="scientific">Cerrena zonata</name>
    <dbReference type="NCBI Taxonomy" id="2478898"/>
    <lineage>
        <taxon>Eukaryota</taxon>
        <taxon>Fungi</taxon>
        <taxon>Dikarya</taxon>
        <taxon>Basidiomycota</taxon>
        <taxon>Agaricomycotina</taxon>
        <taxon>Agaricomycetes</taxon>
        <taxon>Polyporales</taxon>
        <taxon>Cerrenaceae</taxon>
        <taxon>Cerrena</taxon>
    </lineage>
</organism>
<feature type="compositionally biased region" description="Pro residues" evidence="1">
    <location>
        <begin position="353"/>
        <end position="364"/>
    </location>
</feature>
<reference evidence="2 3" key="1">
    <citation type="submission" date="2022-09" db="EMBL/GenBank/DDBJ databases">
        <authorList>
            <person name="Palmer J.M."/>
        </authorList>
    </citation>
    <scope>NUCLEOTIDE SEQUENCE [LARGE SCALE GENOMIC DNA]</scope>
    <source>
        <strain evidence="2 3">DSM 7382</strain>
    </source>
</reference>
<feature type="compositionally biased region" description="Polar residues" evidence="1">
    <location>
        <begin position="188"/>
        <end position="211"/>
    </location>
</feature>
<feature type="compositionally biased region" description="Basic residues" evidence="1">
    <location>
        <begin position="907"/>
        <end position="916"/>
    </location>
</feature>
<proteinExistence type="predicted"/>
<feature type="compositionally biased region" description="Polar residues" evidence="1">
    <location>
        <begin position="866"/>
        <end position="881"/>
    </location>
</feature>
<accession>A0AAW0GU09</accession>
<evidence type="ECO:0000313" key="2">
    <source>
        <dbReference type="EMBL" id="KAK7693903.1"/>
    </source>
</evidence>
<feature type="compositionally biased region" description="Pro residues" evidence="1">
    <location>
        <begin position="538"/>
        <end position="550"/>
    </location>
</feature>
<comment type="caution">
    <text evidence="2">The sequence shown here is derived from an EMBL/GenBank/DDBJ whole genome shotgun (WGS) entry which is preliminary data.</text>
</comment>